<dbReference type="InterPro" id="IPR043130">
    <property type="entry name" value="CDP-OH_PTrfase_TM_dom"/>
</dbReference>
<dbReference type="Proteomes" id="UP000184671">
    <property type="component" value="Unassembled WGS sequence"/>
</dbReference>
<keyword evidence="3" id="KW-1133">Transmembrane helix</keyword>
<evidence type="ECO:0000256" key="1">
    <source>
        <dbReference type="ARBA" id="ARBA00022679"/>
    </source>
</evidence>
<dbReference type="GO" id="GO:0016020">
    <property type="term" value="C:membrane"/>
    <property type="evidence" value="ECO:0007669"/>
    <property type="project" value="InterPro"/>
</dbReference>
<feature type="transmembrane region" description="Helical" evidence="3">
    <location>
        <begin position="141"/>
        <end position="161"/>
    </location>
</feature>
<dbReference type="InterPro" id="IPR048254">
    <property type="entry name" value="CDP_ALCOHOL_P_TRANSF_CS"/>
</dbReference>
<dbReference type="STRING" id="118126.L21_0237"/>
<feature type="transmembrane region" description="Helical" evidence="3">
    <location>
        <begin position="31"/>
        <end position="64"/>
    </location>
</feature>
<feature type="transmembrane region" description="Helical" evidence="3">
    <location>
        <begin position="167"/>
        <end position="187"/>
    </location>
</feature>
<dbReference type="OrthoDB" id="9904at2157"/>
<accession>A0A1M4MHL7</accession>
<evidence type="ECO:0000256" key="2">
    <source>
        <dbReference type="RuleBase" id="RU003750"/>
    </source>
</evidence>
<evidence type="ECO:0000313" key="5">
    <source>
        <dbReference type="Proteomes" id="UP000184671"/>
    </source>
</evidence>
<dbReference type="EMBL" id="FMID01000004">
    <property type="protein sequence ID" value="SCL74363.1"/>
    <property type="molecule type" value="Genomic_DNA"/>
</dbReference>
<dbReference type="GO" id="GO:0008654">
    <property type="term" value="P:phospholipid biosynthetic process"/>
    <property type="evidence" value="ECO:0007669"/>
    <property type="project" value="InterPro"/>
</dbReference>
<organism evidence="4 5">
    <name type="scientific">Methanoculleus chikugoensis</name>
    <dbReference type="NCBI Taxonomy" id="118126"/>
    <lineage>
        <taxon>Archaea</taxon>
        <taxon>Methanobacteriati</taxon>
        <taxon>Methanobacteriota</taxon>
        <taxon>Stenosarchaea group</taxon>
        <taxon>Methanomicrobia</taxon>
        <taxon>Methanomicrobiales</taxon>
        <taxon>Methanomicrobiaceae</taxon>
        <taxon>Methanoculleus</taxon>
    </lineage>
</organism>
<dbReference type="GO" id="GO:0003881">
    <property type="term" value="F:CDP-diacylglycerol-inositol 3-phosphatidyltransferase activity"/>
    <property type="evidence" value="ECO:0007669"/>
    <property type="project" value="UniProtKB-EC"/>
</dbReference>
<keyword evidence="3" id="KW-0812">Transmembrane</keyword>
<keyword evidence="1 2" id="KW-0808">Transferase</keyword>
<dbReference type="Pfam" id="PF01066">
    <property type="entry name" value="CDP-OH_P_transf"/>
    <property type="match status" value="1"/>
</dbReference>
<dbReference type="EC" id="2.7.8.11" evidence="4"/>
<feature type="transmembrane region" description="Helical" evidence="3">
    <location>
        <begin position="95"/>
        <end position="120"/>
    </location>
</feature>
<comment type="similarity">
    <text evidence="2">Belongs to the CDP-alcohol phosphatidyltransferase class-I family.</text>
</comment>
<name>A0A1M4MHL7_9EURY</name>
<proteinExistence type="inferred from homology"/>
<evidence type="ECO:0000256" key="3">
    <source>
        <dbReference type="SAM" id="Phobius"/>
    </source>
</evidence>
<dbReference type="AlphaFoldDB" id="A0A1M4MHL7"/>
<dbReference type="RefSeq" id="WP_074368662.1">
    <property type="nucleotide sequence ID" value="NZ_FMID01000004.1"/>
</dbReference>
<dbReference type="PROSITE" id="PS00379">
    <property type="entry name" value="CDP_ALCOHOL_P_TRANSF"/>
    <property type="match status" value="1"/>
</dbReference>
<evidence type="ECO:0000313" key="4">
    <source>
        <dbReference type="EMBL" id="SCL74363.1"/>
    </source>
</evidence>
<reference evidence="4 5" key="1">
    <citation type="submission" date="2016-08" db="EMBL/GenBank/DDBJ databases">
        <authorList>
            <person name="Seilhamer J.J."/>
        </authorList>
    </citation>
    <scope>NUCLEOTIDE SEQUENCE [LARGE SCALE GENOMIC DNA]</scope>
    <source>
        <strain evidence="4">L21-II-0</strain>
    </source>
</reference>
<protein>
    <submittedName>
        <fullName evidence="4">CDP-diacylglycerol-inositol 3-phosphatidyltransferase</fullName>
        <ecNumber evidence="4">2.7.8.11</ecNumber>
    </submittedName>
</protein>
<dbReference type="InterPro" id="IPR000462">
    <property type="entry name" value="CDP-OH_P_trans"/>
</dbReference>
<gene>
    <name evidence="4" type="primary">pgsA1_1</name>
    <name evidence="4" type="ORF">L21_0237</name>
</gene>
<dbReference type="Gene3D" id="1.20.120.1760">
    <property type="match status" value="1"/>
</dbReference>
<keyword evidence="3" id="KW-0472">Membrane</keyword>
<sequence length="201" mass="21460">MTLDQFRPHVQGIIQPVVNLVRKIGVTPNALTIASFLVSALAGIAFYAGGVVLGTIMVAFNAVFDALDGALARDMGIAGLRGDFLDHVIDRYADILIITGIFAGGAAPWQIGVFALTGVLMSSYLGTQAQAVGVGRVYGGILGRADRLVLIIIAGALTVLIPGDIYGLNYLGWLLVIFGFLGHYTAFQRFAHVWRQIEEQQ</sequence>